<evidence type="ECO:0000313" key="2">
    <source>
        <dbReference type="Proteomes" id="UP001154282"/>
    </source>
</evidence>
<accession>A0AAV0MYI8</accession>
<reference evidence="1" key="1">
    <citation type="submission" date="2022-08" db="EMBL/GenBank/DDBJ databases">
        <authorList>
            <person name="Gutierrez-Valencia J."/>
        </authorList>
    </citation>
    <scope>NUCLEOTIDE SEQUENCE</scope>
</reference>
<proteinExistence type="predicted"/>
<keyword evidence="2" id="KW-1185">Reference proteome</keyword>
<comment type="caution">
    <text evidence="1">The sequence shown here is derived from an EMBL/GenBank/DDBJ whole genome shotgun (WGS) entry which is preliminary data.</text>
</comment>
<protein>
    <submittedName>
        <fullName evidence="1">Uncharacterized protein</fullName>
    </submittedName>
</protein>
<name>A0AAV0MYI8_9ROSI</name>
<dbReference type="AlphaFoldDB" id="A0AAV0MYI8"/>
<organism evidence="1 2">
    <name type="scientific">Linum tenue</name>
    <dbReference type="NCBI Taxonomy" id="586396"/>
    <lineage>
        <taxon>Eukaryota</taxon>
        <taxon>Viridiplantae</taxon>
        <taxon>Streptophyta</taxon>
        <taxon>Embryophyta</taxon>
        <taxon>Tracheophyta</taxon>
        <taxon>Spermatophyta</taxon>
        <taxon>Magnoliopsida</taxon>
        <taxon>eudicotyledons</taxon>
        <taxon>Gunneridae</taxon>
        <taxon>Pentapetalae</taxon>
        <taxon>rosids</taxon>
        <taxon>fabids</taxon>
        <taxon>Malpighiales</taxon>
        <taxon>Linaceae</taxon>
        <taxon>Linum</taxon>
    </lineage>
</organism>
<sequence>MGLIIKNQTQPCKLASKLLFCMYTKSHKMLHSSSSCPYLFLFFTLEYSWNRKGKARYSPPFLDKTTRTEI</sequence>
<dbReference type="Proteomes" id="UP001154282">
    <property type="component" value="Unassembled WGS sequence"/>
</dbReference>
<dbReference type="EMBL" id="CAMGYJ010000007">
    <property type="protein sequence ID" value="CAI0451278.1"/>
    <property type="molecule type" value="Genomic_DNA"/>
</dbReference>
<gene>
    <name evidence="1" type="ORF">LITE_LOCUS30812</name>
</gene>
<evidence type="ECO:0000313" key="1">
    <source>
        <dbReference type="EMBL" id="CAI0451278.1"/>
    </source>
</evidence>